<feature type="compositionally biased region" description="Polar residues" evidence="6">
    <location>
        <begin position="1089"/>
        <end position="1102"/>
    </location>
</feature>
<dbReference type="SUPFAM" id="SSF49447">
    <property type="entry name" value="Second domain of Mu2 adaptin subunit (ap50) of ap2 adaptor"/>
    <property type="match status" value="1"/>
</dbReference>
<feature type="region of interest" description="Disordered" evidence="6">
    <location>
        <begin position="639"/>
        <end position="664"/>
    </location>
</feature>
<feature type="compositionally biased region" description="Basic and acidic residues" evidence="6">
    <location>
        <begin position="952"/>
        <end position="961"/>
    </location>
</feature>
<keyword evidence="4" id="KW-0254">Endocytosis</keyword>
<evidence type="ECO:0000256" key="6">
    <source>
        <dbReference type="SAM" id="MobiDB-lite"/>
    </source>
</evidence>
<feature type="region of interest" description="Disordered" evidence="6">
    <location>
        <begin position="137"/>
        <end position="443"/>
    </location>
</feature>
<feature type="compositionally biased region" description="Basic and acidic residues" evidence="6">
    <location>
        <begin position="370"/>
        <end position="384"/>
    </location>
</feature>
<dbReference type="GO" id="GO:0006897">
    <property type="term" value="P:endocytosis"/>
    <property type="evidence" value="ECO:0007669"/>
    <property type="project" value="UniProtKB-KW"/>
</dbReference>
<feature type="compositionally biased region" description="Basic and acidic residues" evidence="6">
    <location>
        <begin position="353"/>
        <end position="363"/>
    </location>
</feature>
<proteinExistence type="inferred from homology"/>
<feature type="compositionally biased region" description="Basic and acidic residues" evidence="6">
    <location>
        <begin position="1749"/>
        <end position="1761"/>
    </location>
</feature>
<feature type="compositionally biased region" description="Basic and acidic residues" evidence="6">
    <location>
        <begin position="905"/>
        <end position="918"/>
    </location>
</feature>
<dbReference type="Proteomes" id="UP000614601">
    <property type="component" value="Unassembled WGS sequence"/>
</dbReference>
<dbReference type="EMBL" id="CAJFDH010000005">
    <property type="protein sequence ID" value="CAD5223634.1"/>
    <property type="molecule type" value="Genomic_DNA"/>
</dbReference>
<feature type="compositionally biased region" description="Basic and acidic residues" evidence="6">
    <location>
        <begin position="201"/>
        <end position="218"/>
    </location>
</feature>
<evidence type="ECO:0000256" key="1">
    <source>
        <dbReference type="ARBA" id="ARBA00004496"/>
    </source>
</evidence>
<dbReference type="InterPro" id="IPR050431">
    <property type="entry name" value="Adaptor_comp_med_subunit"/>
</dbReference>
<feature type="domain" description="MHD" evidence="8">
    <location>
        <begin position="1380"/>
        <end position="1700"/>
    </location>
</feature>
<feature type="region of interest" description="Disordered" evidence="6">
    <location>
        <begin position="1170"/>
        <end position="1195"/>
    </location>
</feature>
<feature type="region of interest" description="Disordered" evidence="6">
    <location>
        <begin position="952"/>
        <end position="1134"/>
    </location>
</feature>
<sequence>MEHRPRAASVQPAGFNVNAGREAFKRVASISTDNSSDEFDIEMLRKEQEAIRSFTESVEMDFPPMPELPPNLDIDCYEHSYGGRMKESSTIETIIEVGKLKEDEKVDPRLGETQKYQMTVAGPEFVDTEFEMHKSLLKDGDDDLDTEIMNIQSTSTSTPRTRPSDMDTNEKSEIRQAYAQAAVQRPRATTPTSWNVLDQYVKQKEDEEPKKRKLRDQPPPDAGARIRVSIPNAKSSNGSGRRRNSMSWSDFYESMEQPKYRSRSGSRQGSVDFDFDQEWERQNSVTEKKVADWVAAKNQSQTSAMSTEKPPESGETAEAFMSSELSPFDPKPEPEVAGTPVIEEATEIPVKSIGKEESTEESKPIFASELSKEEVPTSSEDTKPTDTTTTTEAEKKEGGAVPVRAAPPPPPGKKKAEEQVVPEYDASTYYDQNAYGSAYGTDSYGTYDASQSYDPNAYYGQNYDYDAYNTSYDQNAYNYNTASYDQTAYGTEQSGYPPSTYDQSAYNQQGYDQTAQGYDQTAQSYDQTAYDQAAYQGYNYDTNQQYQNYDAAGYGQEGYDPATYEYGAYDPTAYNAGYDQYGAVSSAVGEEQTTTAQAAACNAGYDQAGMESEAVGAEQTTTEVAKAYAAGYDQEGLRTSAVGADDGGTTDESASGSALDLTESAEKPAVNYDYSSYGTGDYGQGATNVTVTTEDSDAYGKAADTYGKTEGNYDQYGSYNTTNYDAYGAEGAYNGDTSAYGAEVSPSAYGTEATDYNAYGSQSYDYNAYGSTAPAPQMFTKPLLPQAAPKTPDPFSWDAQEASGGLPPPRPPPARTPEPEREELSVEVEESNKPAPPRPTPPAAGKTPPSRPPPPPASPAKPGVPPPPRPAAMASPKVEEPKEEEDPWARFKQMTEAVGSAVKSTENKLKDLSETSAAKEIKDETYVGQIGGTQQFELTTAQKQILKMQEEKKKAKADKKATKAVAKKKRDKIGFDPKKEEEMERKAAELVAKMAATRADLQGYKPPTDSSDPSVKDEQQPEQEEAESEGEEEEAEAPEEPEQPAPSPPKPESPAAEAPEKQKPPEPEAIPEGWAAFSTDGGKEFAATLPTSESDFFAQTTESKPDDAFGGASEAAADPFAPSAFSNNVFDTDPFDTRPIEEIMEEAKRKAEEKSGGLLEESVAVVDGRLSSRASTPTEGASPVPDRPAGFEDDFKADPALYSHTPTPLYDEDDSAPLEDFVPRFAGEGWEMMVRHPLKKKSFMQERCWKPCFVTIEDKMLRIFSSKTDRTPLLEILLQATYSLSDSVLQAYDAYGKIHTVKLQHVLYKERVGIRAGQISRLVEGHITKYGLPLEHAAQVNVLAKFAALDAQVLETFINTIEDILFHCPSKRDSTPLYKQDEVQIHCHDEYAAHVDKLGNVSNQRARVRMFCLSFLTGSPFLEIGLNDRRREGKEIVRRKDILPMYTERWIRFEGMEFHNSVDEKEWEEEQVVKVTPPDSCFFEILRFRIRPPKNREKPLSVKSIMKIAGSKIEIKIDVMAAAQQQRARGTVESARTIPCEDIQIRFPIPEAWIYIFREERTWGVGSVHSKTRRTGKMKNLKDRLIGSVQHTEQTLIEVATGEAKYEHVYRSLVWRIPRLPEKHHQAYKQHLLKCRFDLSSFDLMPEEFRQTCDVEFTMPLATISNTVVRSVSVEQHEDSDRVEKFVRYVAKCKYDMEIDYVQCNTLDDDTDVHIGYQAKQHEAMFKPDEMKDQHEGYGVQYTEEQLAKMKQEEEERRLNEPEVVTQEPTSTFNPFDNAPASDDFAAYAMQGGGGTNGNGPPRQNSSSDDEGDGKFPTIKIDMQGYGYGY</sequence>
<dbReference type="Pfam" id="PF00928">
    <property type="entry name" value="Adap_comp_sub"/>
    <property type="match status" value="1"/>
</dbReference>
<dbReference type="EMBL" id="CAJFCW020000005">
    <property type="protein sequence ID" value="CAG9118358.1"/>
    <property type="molecule type" value="Genomic_DNA"/>
</dbReference>
<evidence type="ECO:0000256" key="2">
    <source>
        <dbReference type="ARBA" id="ARBA00005579"/>
    </source>
</evidence>
<accession>A0A811L935</accession>
<feature type="compositionally biased region" description="Pro residues" evidence="6">
    <location>
        <begin position="849"/>
        <end position="870"/>
    </location>
</feature>
<dbReference type="FunFam" id="2.60.40.1170:FF:000022">
    <property type="entry name" value="AP-1 complex subunit mu"/>
    <property type="match status" value="1"/>
</dbReference>
<comment type="similarity">
    <text evidence="2">Belongs to the Stoned B family.</text>
</comment>
<feature type="compositionally biased region" description="Polar residues" evidence="6">
    <location>
        <begin position="187"/>
        <end position="196"/>
    </location>
</feature>
<dbReference type="FunFam" id="2.60.40.1170:FF:000016">
    <property type="entry name" value="AP-1 complex subunit mu"/>
    <property type="match status" value="1"/>
</dbReference>
<feature type="region of interest" description="Disordered" evidence="6">
    <location>
        <begin position="1749"/>
        <end position="1830"/>
    </location>
</feature>
<keyword evidence="5" id="KW-0677">Repeat</keyword>
<organism evidence="9 10">
    <name type="scientific">Bursaphelenchus okinawaensis</name>
    <dbReference type="NCBI Taxonomy" id="465554"/>
    <lineage>
        <taxon>Eukaryota</taxon>
        <taxon>Metazoa</taxon>
        <taxon>Ecdysozoa</taxon>
        <taxon>Nematoda</taxon>
        <taxon>Chromadorea</taxon>
        <taxon>Rhabditida</taxon>
        <taxon>Tylenchina</taxon>
        <taxon>Tylenchomorpha</taxon>
        <taxon>Aphelenchoidea</taxon>
        <taxon>Aphelenchoididae</taxon>
        <taxon>Bursaphelenchus</taxon>
    </lineage>
</organism>
<feature type="compositionally biased region" description="Pro residues" evidence="6">
    <location>
        <begin position="806"/>
        <end position="816"/>
    </location>
</feature>
<feature type="compositionally biased region" description="Low complexity" evidence="6">
    <location>
        <begin position="1112"/>
        <end position="1126"/>
    </location>
</feature>
<dbReference type="Gene3D" id="2.60.40.1170">
    <property type="entry name" value="Mu homology domain, subdomain B"/>
    <property type="match status" value="1"/>
</dbReference>
<keyword evidence="3" id="KW-0963">Cytoplasm</keyword>
<feature type="compositionally biased region" description="Low complexity" evidence="6">
    <location>
        <begin position="235"/>
        <end position="249"/>
    </location>
</feature>
<feature type="region of interest" description="Disordered" evidence="6">
    <location>
        <begin position="783"/>
        <end position="918"/>
    </location>
</feature>
<gene>
    <name evidence="9" type="ORF">BOKJ2_LOCUS10404</name>
</gene>
<feature type="compositionally biased region" description="Basic and acidic residues" evidence="6">
    <location>
        <begin position="162"/>
        <end position="174"/>
    </location>
</feature>
<dbReference type="OrthoDB" id="10063141at2759"/>
<evidence type="ECO:0000256" key="5">
    <source>
        <dbReference type="ARBA" id="ARBA00022737"/>
    </source>
</evidence>
<dbReference type="PANTHER" id="PTHR10529">
    <property type="entry name" value="AP COMPLEX SUBUNIT MU"/>
    <property type="match status" value="1"/>
</dbReference>
<dbReference type="Proteomes" id="UP000783686">
    <property type="component" value="Unassembled WGS sequence"/>
</dbReference>
<dbReference type="GO" id="GO:0005737">
    <property type="term" value="C:cytoplasm"/>
    <property type="evidence" value="ECO:0007669"/>
    <property type="project" value="UniProtKB-SubCell"/>
</dbReference>
<evidence type="ECO:0000256" key="4">
    <source>
        <dbReference type="ARBA" id="ARBA00022583"/>
    </source>
</evidence>
<dbReference type="GO" id="GO:0045202">
    <property type="term" value="C:synapse"/>
    <property type="evidence" value="ECO:0007669"/>
    <property type="project" value="UniProtKB-ARBA"/>
</dbReference>
<evidence type="ECO:0000256" key="3">
    <source>
        <dbReference type="ARBA" id="ARBA00022490"/>
    </source>
</evidence>
<feature type="domain" description="SHD" evidence="7">
    <location>
        <begin position="1229"/>
        <end position="1376"/>
    </location>
</feature>
<dbReference type="InterPro" id="IPR028565">
    <property type="entry name" value="MHD"/>
</dbReference>
<dbReference type="FunFam" id="2.60.40.1170:FF:000018">
    <property type="entry name" value="stonin-2 isoform X2"/>
    <property type="match status" value="1"/>
</dbReference>
<dbReference type="InterPro" id="IPR012320">
    <property type="entry name" value="SHD_dom"/>
</dbReference>
<feature type="compositionally biased region" description="Pro residues" evidence="6">
    <location>
        <begin position="1043"/>
        <end position="1052"/>
    </location>
</feature>
<comment type="caution">
    <text evidence="9">The sequence shown here is derived from an EMBL/GenBank/DDBJ whole genome shotgun (WGS) entry which is preliminary data.</text>
</comment>
<dbReference type="PROSITE" id="PS51070">
    <property type="entry name" value="SHD"/>
    <property type="match status" value="1"/>
</dbReference>
<name>A0A811L935_9BILA</name>
<evidence type="ECO:0000313" key="9">
    <source>
        <dbReference type="EMBL" id="CAD5223634.1"/>
    </source>
</evidence>
<dbReference type="InterPro" id="IPR036168">
    <property type="entry name" value="AP2_Mu_C_sf"/>
</dbReference>
<evidence type="ECO:0000259" key="7">
    <source>
        <dbReference type="PROSITE" id="PS51070"/>
    </source>
</evidence>
<keyword evidence="10" id="KW-1185">Reference proteome</keyword>
<feature type="compositionally biased region" description="Polar residues" evidence="6">
    <location>
        <begin position="297"/>
        <end position="306"/>
    </location>
</feature>
<protein>
    <submittedName>
        <fullName evidence="9">Uncharacterized protein</fullName>
    </submittedName>
</protein>
<evidence type="ECO:0000259" key="8">
    <source>
        <dbReference type="PROSITE" id="PS51072"/>
    </source>
</evidence>
<dbReference type="PROSITE" id="PS51072">
    <property type="entry name" value="MHD"/>
    <property type="match status" value="1"/>
</dbReference>
<comment type="subcellular location">
    <subcellularLocation>
        <location evidence="1">Cytoplasm</location>
    </subcellularLocation>
</comment>
<feature type="compositionally biased region" description="Basic and acidic residues" evidence="6">
    <location>
        <begin position="278"/>
        <end position="291"/>
    </location>
</feature>
<feature type="compositionally biased region" description="Basic and acidic residues" evidence="6">
    <location>
        <begin position="972"/>
        <end position="988"/>
    </location>
</feature>
<reference evidence="9" key="1">
    <citation type="submission" date="2020-09" db="EMBL/GenBank/DDBJ databases">
        <authorList>
            <person name="Kikuchi T."/>
        </authorList>
    </citation>
    <scope>NUCLEOTIDE SEQUENCE</scope>
    <source>
        <strain evidence="9">SH1</strain>
    </source>
</reference>
<feature type="compositionally biased region" description="Acidic residues" evidence="6">
    <location>
        <begin position="1020"/>
        <end position="1042"/>
    </location>
</feature>
<evidence type="ECO:0000313" key="10">
    <source>
        <dbReference type="Proteomes" id="UP000614601"/>
    </source>
</evidence>